<evidence type="ECO:0000313" key="8">
    <source>
        <dbReference type="Proteomes" id="UP000236047"/>
    </source>
</evidence>
<dbReference type="AlphaFoldDB" id="A0A2N8PIB1"/>
<dbReference type="InterPro" id="IPR041526">
    <property type="entry name" value="DAPG_hydrolase"/>
</dbReference>
<evidence type="ECO:0000256" key="2">
    <source>
        <dbReference type="ARBA" id="ARBA00022723"/>
    </source>
</evidence>
<keyword evidence="3" id="KW-0378">Hydrolase</keyword>
<evidence type="ECO:0000256" key="5">
    <source>
        <dbReference type="ARBA" id="ARBA00023459"/>
    </source>
</evidence>
<evidence type="ECO:0000256" key="3">
    <source>
        <dbReference type="ARBA" id="ARBA00022801"/>
    </source>
</evidence>
<gene>
    <name evidence="7" type="ORF">AOB60_08060</name>
</gene>
<accession>A0A2N8PIB1</accession>
<dbReference type="Proteomes" id="UP000236047">
    <property type="component" value="Unassembled WGS sequence"/>
</dbReference>
<comment type="caution">
    <text evidence="7">The sequence shown here is derived from an EMBL/GenBank/DDBJ whole genome shotgun (WGS) entry which is preliminary data.</text>
</comment>
<dbReference type="RefSeq" id="WP_102923291.1">
    <property type="nucleotide sequence ID" value="NZ_LJSN01000002.1"/>
</dbReference>
<protein>
    <recommendedName>
        <fullName evidence="6">DAPG hydrolase PhiG domain-containing protein</fullName>
    </recommendedName>
</protein>
<keyword evidence="8" id="KW-1185">Reference proteome</keyword>
<evidence type="ECO:0000313" key="7">
    <source>
        <dbReference type="EMBL" id="PNE40769.1"/>
    </source>
</evidence>
<evidence type="ECO:0000256" key="4">
    <source>
        <dbReference type="ARBA" id="ARBA00022833"/>
    </source>
</evidence>
<comment type="similarity">
    <text evidence="5">Belongs to the DAPG/phloretin hydrolase family.</text>
</comment>
<dbReference type="GO" id="GO:0046872">
    <property type="term" value="F:metal ion binding"/>
    <property type="evidence" value="ECO:0007669"/>
    <property type="project" value="UniProtKB-KW"/>
</dbReference>
<dbReference type="GO" id="GO:0016787">
    <property type="term" value="F:hydrolase activity"/>
    <property type="evidence" value="ECO:0007669"/>
    <property type="project" value="UniProtKB-KW"/>
</dbReference>
<evidence type="ECO:0000259" key="6">
    <source>
        <dbReference type="Pfam" id="PF18089"/>
    </source>
</evidence>
<dbReference type="Pfam" id="PF18089">
    <property type="entry name" value="DAPG_hydrolase"/>
    <property type="match status" value="1"/>
</dbReference>
<organism evidence="7 8">
    <name type="scientific">Streptomyces noursei</name>
    <name type="common">Streptomyces albulus</name>
    <dbReference type="NCBI Taxonomy" id="1971"/>
    <lineage>
        <taxon>Bacteria</taxon>
        <taxon>Bacillati</taxon>
        <taxon>Actinomycetota</taxon>
        <taxon>Actinomycetes</taxon>
        <taxon>Kitasatosporales</taxon>
        <taxon>Streptomycetaceae</taxon>
        <taxon>Streptomyces</taxon>
    </lineage>
</organism>
<keyword evidence="4" id="KW-0862">Zinc</keyword>
<reference evidence="8" key="1">
    <citation type="submission" date="2015-09" db="EMBL/GenBank/DDBJ databases">
        <authorList>
            <person name="Graham D.E."/>
            <person name="Mahan K.M."/>
            <person name="Klingeman D.M."/>
            <person name="Fida T."/>
            <person name="Giannone R.J."/>
            <person name="Hettich R.L."/>
            <person name="Parry R.J."/>
            <person name="Spain J.C."/>
        </authorList>
    </citation>
    <scope>NUCLEOTIDE SEQUENCE [LARGE SCALE GENOMIC DNA]</scope>
    <source>
        <strain evidence="8">JCM 4701</strain>
    </source>
</reference>
<feature type="domain" description="DAPG hydrolase PhiG" evidence="6">
    <location>
        <begin position="60"/>
        <end position="261"/>
    </location>
</feature>
<dbReference type="EMBL" id="LJSN01000002">
    <property type="protein sequence ID" value="PNE40769.1"/>
    <property type="molecule type" value="Genomic_DNA"/>
</dbReference>
<evidence type="ECO:0000256" key="1">
    <source>
        <dbReference type="ARBA" id="ARBA00001947"/>
    </source>
</evidence>
<keyword evidence="2" id="KW-0479">Metal-binding</keyword>
<proteinExistence type="inferred from homology"/>
<sequence>MLPVTYYPVPTQDLFRRNAERIKNKPYAKYFNGDLWLHDDVLPSLKEPMDPDAMLSSAPSDLNTLLEPGYHAVETGYGLTHAGHPYVASLTRFPGCTPEMFTWWFWWHSVEPERYSLWYPYNHVDAVPRNKDVLTRPGLSDAERYIGNTHDIVEYIGPTRLGLSIEFVDPAELGLDTGRFTTAGYRAHACARIHGGYMIHLVRKTDEGFELRSRYLLDQAPAPAPGSTEARDRARAFAYELLLHDQIEFTHLSTFLADIFAEFGWQPPSPHAW</sequence>
<comment type="cofactor">
    <cofactor evidence="1">
        <name>Zn(2+)</name>
        <dbReference type="ChEBI" id="CHEBI:29105"/>
    </cofactor>
</comment>
<name>A0A2N8PIB1_STRNR</name>